<keyword evidence="4" id="KW-0548">Nucleotidyltransferase</keyword>
<sequence>MLQITIKVPLSKLEEKEVIIEAAVDKKLVKQTNQEQPIEFHHARQQAAIKKGEVQLQGILIGCFQCRLFQKDLIFISSQGVKTAGQLKQKLSEIDPQRLPLRHLIILKDQINLLDQYVLDFDLASTIFDVQYRLGLRQEVINDSQRELLFTLHSLQSNLLFSFEAYSAYIQGDQYTYENKFEVVKKELRDAFEDQKEINLPLIVIDQLKAKIDDPNFFVDTLIELAWIYTQNSCYSTYSHILAEARYNRFQNFFDLLSEVLGKVGKCYEYKRLSIPVYRGISLARVNLDQYKVGSVGYWPSFTSTSKDMKVALGFSKMEREQSKKFLFEIYLTGQNQPASNIEFQSGWSTFEDEHEVLLYPFFSFHVVAHRETQITEADKVCPCKIVTLIEMPCQNLLEIRKMHLSRLIWLDPFDSTENQQSSQLLENRFKALGYARGYTIEEGIKLINQTVRSVVLMSGLMAQAILPRVHEAAHIKSIIIFCGNISSYEKYLEEYPKVRAVVNRFDDAFKWCEREVSQMINSVEPPDGLLILGSQQVPQ</sequence>
<gene>
    <name evidence="7" type="ORF">FGO68_gene7448</name>
</gene>
<evidence type="ECO:0000256" key="2">
    <source>
        <dbReference type="ARBA" id="ARBA00022676"/>
    </source>
</evidence>
<keyword evidence="8" id="KW-1185">Reference proteome</keyword>
<comment type="similarity">
    <text evidence="1 6">Belongs to the Arg-specific ADP-ribosyltransferase family.</text>
</comment>
<dbReference type="Proteomes" id="UP000785679">
    <property type="component" value="Unassembled WGS sequence"/>
</dbReference>
<dbReference type="InterPro" id="IPR000768">
    <property type="entry name" value="ART"/>
</dbReference>
<evidence type="ECO:0000256" key="3">
    <source>
        <dbReference type="ARBA" id="ARBA00022679"/>
    </source>
</evidence>
<keyword evidence="2 6" id="KW-0328">Glycosyltransferase</keyword>
<proteinExistence type="inferred from homology"/>
<dbReference type="AlphaFoldDB" id="A0A8J8T6K9"/>
<evidence type="ECO:0000313" key="8">
    <source>
        <dbReference type="Proteomes" id="UP000785679"/>
    </source>
</evidence>
<dbReference type="GO" id="GO:0106274">
    <property type="term" value="F:NAD+-protein-arginine ADP-ribosyltransferase activity"/>
    <property type="evidence" value="ECO:0007669"/>
    <property type="project" value="UniProtKB-EC"/>
</dbReference>
<keyword evidence="3 6" id="KW-0808">Transferase</keyword>
<dbReference type="GO" id="GO:0016779">
    <property type="term" value="F:nucleotidyltransferase activity"/>
    <property type="evidence" value="ECO:0007669"/>
    <property type="project" value="UniProtKB-KW"/>
</dbReference>
<name>A0A8J8T6K9_HALGN</name>
<dbReference type="SUPFAM" id="SSF56399">
    <property type="entry name" value="ADP-ribosylation"/>
    <property type="match status" value="1"/>
</dbReference>
<accession>A0A8J8T6K9</accession>
<dbReference type="OrthoDB" id="307044at2759"/>
<organism evidence="7 8">
    <name type="scientific">Halteria grandinella</name>
    <dbReference type="NCBI Taxonomy" id="5974"/>
    <lineage>
        <taxon>Eukaryota</taxon>
        <taxon>Sar</taxon>
        <taxon>Alveolata</taxon>
        <taxon>Ciliophora</taxon>
        <taxon>Intramacronucleata</taxon>
        <taxon>Spirotrichea</taxon>
        <taxon>Stichotrichia</taxon>
        <taxon>Sporadotrichida</taxon>
        <taxon>Halteriidae</taxon>
        <taxon>Halteria</taxon>
    </lineage>
</organism>
<dbReference type="EMBL" id="RRYP01003694">
    <property type="protein sequence ID" value="TNV83570.1"/>
    <property type="molecule type" value="Genomic_DNA"/>
</dbReference>
<evidence type="ECO:0000313" key="7">
    <source>
        <dbReference type="EMBL" id="TNV83570.1"/>
    </source>
</evidence>
<dbReference type="Pfam" id="PF01129">
    <property type="entry name" value="ART"/>
    <property type="match status" value="1"/>
</dbReference>
<protein>
    <recommendedName>
        <fullName evidence="6">NAD(P)(+)--arginine ADP-ribosyltransferase</fullName>
        <ecNumber evidence="6">2.4.2.31</ecNumber>
    </recommendedName>
    <alternativeName>
        <fullName evidence="6">Mono(ADP-ribosyl)transferase</fullName>
    </alternativeName>
</protein>
<comment type="caution">
    <text evidence="7">The sequence shown here is derived from an EMBL/GenBank/DDBJ whole genome shotgun (WGS) entry which is preliminary data.</text>
</comment>
<dbReference type="Gene3D" id="3.90.176.10">
    <property type="entry name" value="Toxin ADP-ribosyltransferase, Chain A, domain 1"/>
    <property type="match status" value="1"/>
</dbReference>
<evidence type="ECO:0000256" key="5">
    <source>
        <dbReference type="ARBA" id="ARBA00047597"/>
    </source>
</evidence>
<dbReference type="EC" id="2.4.2.31" evidence="6"/>
<evidence type="ECO:0000256" key="1">
    <source>
        <dbReference type="ARBA" id="ARBA00009558"/>
    </source>
</evidence>
<evidence type="ECO:0000256" key="6">
    <source>
        <dbReference type="RuleBase" id="RU361228"/>
    </source>
</evidence>
<evidence type="ECO:0000256" key="4">
    <source>
        <dbReference type="ARBA" id="ARBA00022695"/>
    </source>
</evidence>
<comment type="catalytic activity">
    <reaction evidence="5 6">
        <text>L-arginyl-[protein] + NAD(+) = N(omega)-(ADP-D-ribosyl)-L-arginyl-[protein] + nicotinamide + H(+)</text>
        <dbReference type="Rhea" id="RHEA:19149"/>
        <dbReference type="Rhea" id="RHEA-COMP:10532"/>
        <dbReference type="Rhea" id="RHEA-COMP:15087"/>
        <dbReference type="ChEBI" id="CHEBI:15378"/>
        <dbReference type="ChEBI" id="CHEBI:17154"/>
        <dbReference type="ChEBI" id="CHEBI:29965"/>
        <dbReference type="ChEBI" id="CHEBI:57540"/>
        <dbReference type="ChEBI" id="CHEBI:142554"/>
        <dbReference type="EC" id="2.4.2.31"/>
    </reaction>
</comment>
<keyword evidence="6" id="KW-0521">NADP</keyword>
<keyword evidence="6" id="KW-0520">NAD</keyword>
<reference evidence="7" key="1">
    <citation type="submission" date="2019-06" db="EMBL/GenBank/DDBJ databases">
        <authorList>
            <person name="Zheng W."/>
        </authorList>
    </citation>
    <scope>NUCLEOTIDE SEQUENCE</scope>
    <source>
        <strain evidence="7">QDHG01</strain>
    </source>
</reference>